<evidence type="ECO:0000256" key="1">
    <source>
        <dbReference type="ARBA" id="ARBA00001954"/>
    </source>
</evidence>
<gene>
    <name evidence="6" type="ORF">LVJ94_06930</name>
</gene>
<proteinExistence type="inferred from homology"/>
<evidence type="ECO:0000256" key="3">
    <source>
        <dbReference type="ARBA" id="ARBA00022723"/>
    </source>
</evidence>
<comment type="similarity">
    <text evidence="2">Belongs to the carotenoid oxygenase family.</text>
</comment>
<accession>A0ABZ2LIB6</accession>
<dbReference type="RefSeq" id="WP_394840366.1">
    <property type="nucleotide sequence ID" value="NZ_CP089929.1"/>
</dbReference>
<protein>
    <submittedName>
        <fullName evidence="6">Carotenoid oxygenase family protein</fullName>
    </submittedName>
</protein>
<evidence type="ECO:0000256" key="4">
    <source>
        <dbReference type="ARBA" id="ARBA00023002"/>
    </source>
</evidence>
<keyword evidence="3" id="KW-0479">Metal-binding</keyword>
<evidence type="ECO:0000256" key="2">
    <source>
        <dbReference type="ARBA" id="ARBA00006787"/>
    </source>
</evidence>
<dbReference type="PANTHER" id="PTHR10543">
    <property type="entry name" value="BETA-CAROTENE DIOXYGENASE"/>
    <property type="match status" value="1"/>
</dbReference>
<comment type="cofactor">
    <cofactor evidence="1">
        <name>Fe(2+)</name>
        <dbReference type="ChEBI" id="CHEBI:29033"/>
    </cofactor>
</comment>
<organism evidence="6 7">
    <name type="scientific">Pendulispora rubella</name>
    <dbReference type="NCBI Taxonomy" id="2741070"/>
    <lineage>
        <taxon>Bacteria</taxon>
        <taxon>Pseudomonadati</taxon>
        <taxon>Myxococcota</taxon>
        <taxon>Myxococcia</taxon>
        <taxon>Myxococcales</taxon>
        <taxon>Sorangiineae</taxon>
        <taxon>Pendulisporaceae</taxon>
        <taxon>Pendulispora</taxon>
    </lineage>
</organism>
<dbReference type="Proteomes" id="UP001374803">
    <property type="component" value="Chromosome"/>
</dbReference>
<dbReference type="PANTHER" id="PTHR10543:SF89">
    <property type="entry name" value="CAROTENOID 9,10(9',10')-CLEAVAGE DIOXYGENASE 1"/>
    <property type="match status" value="1"/>
</dbReference>
<keyword evidence="4" id="KW-0560">Oxidoreductase</keyword>
<keyword evidence="7" id="KW-1185">Reference proteome</keyword>
<reference evidence="6" key="1">
    <citation type="submission" date="2021-12" db="EMBL/GenBank/DDBJ databases">
        <title>Discovery of the Pendulisporaceae a myxobacterial family with distinct sporulation behavior and unique specialized metabolism.</title>
        <authorList>
            <person name="Garcia R."/>
            <person name="Popoff A."/>
            <person name="Bader C.D."/>
            <person name="Loehr J."/>
            <person name="Walesch S."/>
            <person name="Walt C."/>
            <person name="Boldt J."/>
            <person name="Bunk B."/>
            <person name="Haeckl F.J.F.P.J."/>
            <person name="Gunesch A.P."/>
            <person name="Birkelbach J."/>
            <person name="Nuebel U."/>
            <person name="Pietschmann T."/>
            <person name="Bach T."/>
            <person name="Mueller R."/>
        </authorList>
    </citation>
    <scope>NUCLEOTIDE SEQUENCE</scope>
    <source>
        <strain evidence="6">MSr11367</strain>
    </source>
</reference>
<dbReference type="InterPro" id="IPR004294">
    <property type="entry name" value="Carotenoid_Oase"/>
</dbReference>
<name>A0ABZ2LIB6_9BACT</name>
<keyword evidence="5" id="KW-0408">Iron</keyword>
<evidence type="ECO:0000256" key="5">
    <source>
        <dbReference type="ARBA" id="ARBA00023004"/>
    </source>
</evidence>
<evidence type="ECO:0000313" key="6">
    <source>
        <dbReference type="EMBL" id="WXB10689.1"/>
    </source>
</evidence>
<dbReference type="Pfam" id="PF03055">
    <property type="entry name" value="RPE65"/>
    <property type="match status" value="1"/>
</dbReference>
<dbReference type="EMBL" id="CP089983">
    <property type="protein sequence ID" value="WXB10689.1"/>
    <property type="molecule type" value="Genomic_DNA"/>
</dbReference>
<evidence type="ECO:0000313" key="7">
    <source>
        <dbReference type="Proteomes" id="UP001374803"/>
    </source>
</evidence>
<sequence>MNGETRKTGAPGAFRRTVIDLVAGTQTTKRHATLPWQEFPMIAPSRVGRSYRHAYHLFTPESSILWRAVAKLDVETDRTDVFDFGPWALGSRVDVRASSQWNRRNDGWLLVETVNNRGPAALEIFDARRVADGPVATATTRTHIPCTFTAIGRRASPKCRLK</sequence>